<dbReference type="GO" id="GO:0008909">
    <property type="term" value="F:isochorismate synthase activity"/>
    <property type="evidence" value="ECO:0007669"/>
    <property type="project" value="UniProtKB-EC"/>
</dbReference>
<dbReference type="PANTHER" id="PTHR42839">
    <property type="entry name" value="ISOCHORISMATE SYNTHASE ENTC"/>
    <property type="match status" value="1"/>
</dbReference>
<evidence type="ECO:0000313" key="7">
    <source>
        <dbReference type="EMBL" id="RJT12908.1"/>
    </source>
</evidence>
<comment type="similarity">
    <text evidence="2">Belongs to the isochorismate synthase family.</text>
</comment>
<dbReference type="EMBL" id="RAHG01000005">
    <property type="protein sequence ID" value="RJT12908.1"/>
    <property type="molecule type" value="Genomic_DNA"/>
</dbReference>
<protein>
    <recommendedName>
        <fullName evidence="3">isochorismate synthase</fullName>
        <ecNumber evidence="3">5.4.4.2</ecNumber>
    </recommendedName>
    <alternativeName>
        <fullName evidence="5">Isochorismate mutase</fullName>
    </alternativeName>
</protein>
<organism evidence="7 8">
    <name type="scientific">Rahnella inusitata</name>
    <dbReference type="NCBI Taxonomy" id="58169"/>
    <lineage>
        <taxon>Bacteria</taxon>
        <taxon>Pseudomonadati</taxon>
        <taxon>Pseudomonadota</taxon>
        <taxon>Gammaproteobacteria</taxon>
        <taxon>Enterobacterales</taxon>
        <taxon>Yersiniaceae</taxon>
        <taxon>Rahnella</taxon>
    </lineage>
</organism>
<gene>
    <name evidence="7" type="ORF">D5396_13105</name>
</gene>
<feature type="domain" description="Chorismate-utilising enzyme C-terminal" evidence="6">
    <location>
        <begin position="140"/>
        <end position="394"/>
    </location>
</feature>
<dbReference type="InterPro" id="IPR004561">
    <property type="entry name" value="IsoChor_synthase"/>
</dbReference>
<evidence type="ECO:0000256" key="3">
    <source>
        <dbReference type="ARBA" id="ARBA00012824"/>
    </source>
</evidence>
<dbReference type="InterPro" id="IPR015890">
    <property type="entry name" value="Chorismate_C"/>
</dbReference>
<dbReference type="SUPFAM" id="SSF56322">
    <property type="entry name" value="ADC synthase"/>
    <property type="match status" value="1"/>
</dbReference>
<evidence type="ECO:0000256" key="5">
    <source>
        <dbReference type="ARBA" id="ARBA00041564"/>
    </source>
</evidence>
<keyword evidence="8" id="KW-1185">Reference proteome</keyword>
<evidence type="ECO:0000256" key="1">
    <source>
        <dbReference type="ARBA" id="ARBA00000799"/>
    </source>
</evidence>
<dbReference type="EC" id="5.4.4.2" evidence="3"/>
<evidence type="ECO:0000256" key="2">
    <source>
        <dbReference type="ARBA" id="ARBA00005297"/>
    </source>
</evidence>
<sequence>MDAVVTDGKSNGAGLVGEQCPEVAKNIADISPASGFFFTSPFRSLATQGCFTQLTLPAAGGEALNGEFQQAIAQAFIQARNAGIAHPIVCGAIPFDTQQPSALFVPKEVQWFDRQQFLDNAPVSQNALPQVKRKTEHPAQTEFMQMVSSAVEATERGALRKVVLSRLLKIETRQPVDRAALMARMIEQNPGGYHFHVPLAQGALLGASPELLLRKLGNHFHSNPLAGSAKRSADLRKDHAASQALLVSGKDAYEHHIVTDAMRDVLTPRCSHLHIPSRPELLSTPTLWHLASPIDGDVADSAENALSLACLLHPTPALCGMPTTSARELISRLEPFERGLFGGIVGWCDAQGNGEWVVTIRCGTVEANRVQLFAGAGIVPDSVPESEWAETGTKLNTMLRAFGLAS</sequence>
<dbReference type="Proteomes" id="UP000284119">
    <property type="component" value="Unassembled WGS sequence"/>
</dbReference>
<keyword evidence="4 7" id="KW-0413">Isomerase</keyword>
<name>A0ABX9P0Q9_9GAMM</name>
<reference evidence="7 8" key="1">
    <citation type="submission" date="2018-09" db="EMBL/GenBank/DDBJ databases">
        <authorList>
            <person name="Le Fleche-Mateos A."/>
        </authorList>
    </citation>
    <scope>NUCLEOTIDE SEQUENCE [LARGE SCALE GENOMIC DNA]</scope>
    <source>
        <strain evidence="7 8">DSM 30078</strain>
    </source>
</reference>
<comment type="catalytic activity">
    <reaction evidence="1">
        <text>chorismate = isochorismate</text>
        <dbReference type="Rhea" id="RHEA:18985"/>
        <dbReference type="ChEBI" id="CHEBI:29748"/>
        <dbReference type="ChEBI" id="CHEBI:29780"/>
        <dbReference type="EC" id="5.4.4.2"/>
    </reaction>
</comment>
<dbReference type="Pfam" id="PF00425">
    <property type="entry name" value="Chorismate_bind"/>
    <property type="match status" value="1"/>
</dbReference>
<comment type="caution">
    <text evidence="7">The sequence shown here is derived from an EMBL/GenBank/DDBJ whole genome shotgun (WGS) entry which is preliminary data.</text>
</comment>
<dbReference type="RefSeq" id="WP_112169532.1">
    <property type="nucleotide sequence ID" value="NZ_JYDE01000050.1"/>
</dbReference>
<evidence type="ECO:0000313" key="8">
    <source>
        <dbReference type="Proteomes" id="UP000284119"/>
    </source>
</evidence>
<evidence type="ECO:0000256" key="4">
    <source>
        <dbReference type="ARBA" id="ARBA00023235"/>
    </source>
</evidence>
<dbReference type="InterPro" id="IPR005801">
    <property type="entry name" value="ADC_synthase"/>
</dbReference>
<proteinExistence type="inferred from homology"/>
<dbReference type="Gene3D" id="3.60.120.10">
    <property type="entry name" value="Anthranilate synthase"/>
    <property type="match status" value="1"/>
</dbReference>
<dbReference type="NCBIfam" id="TIGR00543">
    <property type="entry name" value="isochor_syn"/>
    <property type="match status" value="1"/>
</dbReference>
<dbReference type="PANTHER" id="PTHR42839:SF2">
    <property type="entry name" value="ISOCHORISMATE SYNTHASE ENTC"/>
    <property type="match status" value="1"/>
</dbReference>
<evidence type="ECO:0000259" key="6">
    <source>
        <dbReference type="Pfam" id="PF00425"/>
    </source>
</evidence>
<accession>A0ABX9P0Q9</accession>